<name>A0A7J6NE28_PEROL</name>
<accession>A0A7J6NE28</accession>
<feature type="region of interest" description="Disordered" evidence="1">
    <location>
        <begin position="1"/>
        <end position="77"/>
    </location>
</feature>
<feature type="non-terminal residue" evidence="2">
    <location>
        <position position="90"/>
    </location>
</feature>
<proteinExistence type="predicted"/>
<feature type="non-terminal residue" evidence="2">
    <location>
        <position position="1"/>
    </location>
</feature>
<protein>
    <submittedName>
        <fullName evidence="2">Uncharacterized protein</fullName>
    </submittedName>
</protein>
<sequence length="90" mass="10788">HRPPTPDRSTPQLPLPRLLHQPAPRGTSLIHKSRRFRTFHPPNRRQLPPDPRRDHRLKPHRHRDHAGEPIRHRSRSSSHVIINLLHRMLR</sequence>
<feature type="compositionally biased region" description="Low complexity" evidence="1">
    <location>
        <begin position="11"/>
        <end position="25"/>
    </location>
</feature>
<dbReference type="Proteomes" id="UP000553632">
    <property type="component" value="Unassembled WGS sequence"/>
</dbReference>
<organism evidence="2 3">
    <name type="scientific">Perkinsus olseni</name>
    <name type="common">Perkinsus atlanticus</name>
    <dbReference type="NCBI Taxonomy" id="32597"/>
    <lineage>
        <taxon>Eukaryota</taxon>
        <taxon>Sar</taxon>
        <taxon>Alveolata</taxon>
        <taxon>Perkinsozoa</taxon>
        <taxon>Perkinsea</taxon>
        <taxon>Perkinsida</taxon>
        <taxon>Perkinsidae</taxon>
        <taxon>Perkinsus</taxon>
    </lineage>
</organism>
<dbReference type="AlphaFoldDB" id="A0A7J6NE28"/>
<gene>
    <name evidence="2" type="ORF">FOZ63_030932</name>
</gene>
<dbReference type="EMBL" id="JABANO010040898">
    <property type="protein sequence ID" value="KAF4681727.1"/>
    <property type="molecule type" value="Genomic_DNA"/>
</dbReference>
<comment type="caution">
    <text evidence="2">The sequence shown here is derived from an EMBL/GenBank/DDBJ whole genome shotgun (WGS) entry which is preliminary data.</text>
</comment>
<evidence type="ECO:0000256" key="1">
    <source>
        <dbReference type="SAM" id="MobiDB-lite"/>
    </source>
</evidence>
<feature type="compositionally biased region" description="Basic residues" evidence="1">
    <location>
        <begin position="54"/>
        <end position="64"/>
    </location>
</feature>
<keyword evidence="3" id="KW-1185">Reference proteome</keyword>
<evidence type="ECO:0000313" key="2">
    <source>
        <dbReference type="EMBL" id="KAF4681727.1"/>
    </source>
</evidence>
<reference evidence="2 3" key="1">
    <citation type="submission" date="2020-04" db="EMBL/GenBank/DDBJ databases">
        <title>Perkinsus olseni comparative genomics.</title>
        <authorList>
            <person name="Bogema D.R."/>
        </authorList>
    </citation>
    <scope>NUCLEOTIDE SEQUENCE [LARGE SCALE GENOMIC DNA]</scope>
    <source>
        <strain evidence="2 3">ATCC PRA-207</strain>
    </source>
</reference>
<evidence type="ECO:0000313" key="3">
    <source>
        <dbReference type="Proteomes" id="UP000553632"/>
    </source>
</evidence>